<dbReference type="EMBL" id="FOFS01000001">
    <property type="protein sequence ID" value="SEP74845.1"/>
    <property type="molecule type" value="Genomic_DNA"/>
</dbReference>
<dbReference type="Proteomes" id="UP000199233">
    <property type="component" value="Unassembled WGS sequence"/>
</dbReference>
<dbReference type="PANTHER" id="PTHR35585:SF1">
    <property type="entry name" value="HHE DOMAIN PROTEIN (AFU_ORTHOLOGUE AFUA_4G00730)"/>
    <property type="match status" value="1"/>
</dbReference>
<dbReference type="PANTHER" id="PTHR35585">
    <property type="entry name" value="HHE DOMAIN PROTEIN (AFU_ORTHOLOGUE AFUA_4G00730)"/>
    <property type="match status" value="1"/>
</dbReference>
<dbReference type="InterPro" id="IPR012312">
    <property type="entry name" value="Hemerythrin-like"/>
</dbReference>
<dbReference type="Gene3D" id="1.20.120.520">
    <property type="entry name" value="nmb1532 protein domain like"/>
    <property type="match status" value="1"/>
</dbReference>
<name>A0A1H9AE28_9GAMM</name>
<organism evidence="2 3">
    <name type="scientific">Solimonas aquatica</name>
    <dbReference type="NCBI Taxonomy" id="489703"/>
    <lineage>
        <taxon>Bacteria</taxon>
        <taxon>Pseudomonadati</taxon>
        <taxon>Pseudomonadota</taxon>
        <taxon>Gammaproteobacteria</taxon>
        <taxon>Nevskiales</taxon>
        <taxon>Nevskiaceae</taxon>
        <taxon>Solimonas</taxon>
    </lineage>
</organism>
<dbReference type="AlphaFoldDB" id="A0A1H9AE28"/>
<evidence type="ECO:0000313" key="3">
    <source>
        <dbReference type="Proteomes" id="UP000199233"/>
    </source>
</evidence>
<gene>
    <name evidence="2" type="ORF">SAMN04488038_101369</name>
</gene>
<evidence type="ECO:0000259" key="1">
    <source>
        <dbReference type="Pfam" id="PF01814"/>
    </source>
</evidence>
<proteinExistence type="predicted"/>
<sequence length="174" mass="20366">MASKQHPQSARHPQVISLLREDHREVERLFERYWQAHQESEKDELAAQLSKALSAHTRLEEEIFYPEVALAIDEPLLVDEARVEHKLAKMLLAEIEAGEPRDPHVQVLCEVVNHHIREEENELFPKVEAAPIDFDELYRRMLQRKEELMLSLDLLPLRPDQDAGKRAHGRRHQA</sequence>
<feature type="domain" description="Hemerythrin-like" evidence="1">
    <location>
        <begin position="15"/>
        <end position="127"/>
    </location>
</feature>
<evidence type="ECO:0000313" key="2">
    <source>
        <dbReference type="EMBL" id="SEP74845.1"/>
    </source>
</evidence>
<dbReference type="Pfam" id="PF01814">
    <property type="entry name" value="Hemerythrin"/>
    <property type="match status" value="1"/>
</dbReference>
<accession>A0A1H9AE28</accession>
<reference evidence="2 3" key="1">
    <citation type="submission" date="2016-10" db="EMBL/GenBank/DDBJ databases">
        <authorList>
            <person name="de Groot N.N."/>
        </authorList>
    </citation>
    <scope>NUCLEOTIDE SEQUENCE [LARGE SCALE GENOMIC DNA]</scope>
    <source>
        <strain evidence="2 3">DSM 25927</strain>
    </source>
</reference>
<keyword evidence="3" id="KW-1185">Reference proteome</keyword>
<dbReference type="STRING" id="489703.SAMN04488038_101369"/>
<dbReference type="RefSeq" id="WP_177188794.1">
    <property type="nucleotide sequence ID" value="NZ_FOFS01000001.1"/>
</dbReference>
<protein>
    <submittedName>
        <fullName evidence="2">Hemerythrin HHE cation binding domain-containing protein</fullName>
    </submittedName>
</protein>